<keyword evidence="12" id="KW-0472">Membrane</keyword>
<reference evidence="15 16" key="1">
    <citation type="journal article" date="2018" name="Microb. Genom.">
        <title>Expanding an expanded genome: long-read sequencing of Trypanosoma cruzi.</title>
        <authorList>
            <person name="Berna L."/>
            <person name="Rodriguez M."/>
            <person name="Chiribao M.L."/>
            <person name="Parodi-Talice A."/>
            <person name="Pita S."/>
            <person name="Rijo G."/>
            <person name="Alvarez-Valin F."/>
            <person name="Robello C."/>
        </authorList>
    </citation>
    <scope>NUCLEOTIDE SEQUENCE [LARGE SCALE GENOMIC DNA]</scope>
    <source>
        <strain evidence="15 16">TCC</strain>
    </source>
</reference>
<comment type="similarity">
    <text evidence="5">Belongs to the STT3 family.</text>
</comment>
<sequence>MRAQLRTGEIVMLGRLLRLVPVAAQQHTGGRPHSCMVGLRLPDHGDRESHEPCGRQHVNHEHIATIGKLLTSPVAKAHLLIRHLADYVLIWTGSRAEDLMKSPHMARIGNSVYRDICPEDDPLCSNFGFEDYDLSRPTPMMRMSLLYNLHVSGESPSPAIDNMFRLAYRSRHGLVRSTR</sequence>
<evidence type="ECO:0000256" key="13">
    <source>
        <dbReference type="ARBA" id="ARBA00023211"/>
    </source>
</evidence>
<evidence type="ECO:0000256" key="6">
    <source>
        <dbReference type="ARBA" id="ARBA00022676"/>
    </source>
</evidence>
<dbReference type="AlphaFoldDB" id="A0A2V2WUV6"/>
<keyword evidence="13" id="KW-0464">Manganese</keyword>
<evidence type="ECO:0000256" key="4">
    <source>
        <dbReference type="ARBA" id="ARBA00004922"/>
    </source>
</evidence>
<keyword evidence="10" id="KW-0460">Magnesium</keyword>
<evidence type="ECO:0000256" key="7">
    <source>
        <dbReference type="ARBA" id="ARBA00022679"/>
    </source>
</evidence>
<dbReference type="InterPro" id="IPR003674">
    <property type="entry name" value="Oligo_trans_STT3"/>
</dbReference>
<evidence type="ECO:0000256" key="9">
    <source>
        <dbReference type="ARBA" id="ARBA00022723"/>
    </source>
</evidence>
<dbReference type="GO" id="GO:0046872">
    <property type="term" value="F:metal ion binding"/>
    <property type="evidence" value="ECO:0007669"/>
    <property type="project" value="UniProtKB-KW"/>
</dbReference>
<dbReference type="EMBL" id="PRFC01000052">
    <property type="protein sequence ID" value="PWV12341.1"/>
    <property type="molecule type" value="Genomic_DNA"/>
</dbReference>
<proteinExistence type="inferred from homology"/>
<evidence type="ECO:0000256" key="2">
    <source>
        <dbReference type="ARBA" id="ARBA00001946"/>
    </source>
</evidence>
<evidence type="ECO:0000256" key="1">
    <source>
        <dbReference type="ARBA" id="ARBA00001936"/>
    </source>
</evidence>
<gene>
    <name evidence="15" type="ORF">C3747_52g211</name>
</gene>
<comment type="pathway">
    <text evidence="4">Protein modification; protein glycosylation.</text>
</comment>
<name>A0A2V2WUV6_TRYCR</name>
<keyword evidence="7 15" id="KW-0808">Transferase</keyword>
<keyword evidence="8" id="KW-0812">Transmembrane</keyword>
<dbReference type="VEuPathDB" id="TriTrypDB:C3747_52g211"/>
<comment type="subcellular location">
    <subcellularLocation>
        <location evidence="3">Endomembrane system</location>
        <topology evidence="3">Multi-pass membrane protein</topology>
    </subcellularLocation>
</comment>
<evidence type="ECO:0000313" key="16">
    <source>
        <dbReference type="Proteomes" id="UP000246078"/>
    </source>
</evidence>
<dbReference type="Proteomes" id="UP000246078">
    <property type="component" value="Unassembled WGS sequence"/>
</dbReference>
<dbReference type="PANTHER" id="PTHR13872">
    <property type="entry name" value="DOLICHYL-DIPHOSPHOOLIGOSACCHARIDE--PROTEIN GLYCOSYLTRANSFERASE SUBUNIT"/>
    <property type="match status" value="1"/>
</dbReference>
<keyword evidence="9" id="KW-0479">Metal-binding</keyword>
<evidence type="ECO:0000256" key="14">
    <source>
        <dbReference type="SAM" id="SignalP"/>
    </source>
</evidence>
<comment type="cofactor">
    <cofactor evidence="1">
        <name>Mn(2+)</name>
        <dbReference type="ChEBI" id="CHEBI:29035"/>
    </cofactor>
</comment>
<feature type="signal peptide" evidence="14">
    <location>
        <begin position="1"/>
        <end position="24"/>
    </location>
</feature>
<accession>A0A2V2WUV6</accession>
<dbReference type="UniPathway" id="UPA00378"/>
<organism evidence="15 16">
    <name type="scientific">Trypanosoma cruzi</name>
    <dbReference type="NCBI Taxonomy" id="5693"/>
    <lineage>
        <taxon>Eukaryota</taxon>
        <taxon>Discoba</taxon>
        <taxon>Euglenozoa</taxon>
        <taxon>Kinetoplastea</taxon>
        <taxon>Metakinetoplastina</taxon>
        <taxon>Trypanosomatida</taxon>
        <taxon>Trypanosomatidae</taxon>
        <taxon>Trypanosoma</taxon>
        <taxon>Schizotrypanum</taxon>
    </lineage>
</organism>
<keyword evidence="6" id="KW-0328">Glycosyltransferase</keyword>
<dbReference type="GO" id="GO:0016020">
    <property type="term" value="C:membrane"/>
    <property type="evidence" value="ECO:0007669"/>
    <property type="project" value="InterPro"/>
</dbReference>
<evidence type="ECO:0000256" key="10">
    <source>
        <dbReference type="ARBA" id="ARBA00022842"/>
    </source>
</evidence>
<comment type="cofactor">
    <cofactor evidence="2">
        <name>Mg(2+)</name>
        <dbReference type="ChEBI" id="CHEBI:18420"/>
    </cofactor>
</comment>
<evidence type="ECO:0000256" key="8">
    <source>
        <dbReference type="ARBA" id="ARBA00022692"/>
    </source>
</evidence>
<dbReference type="GO" id="GO:0004576">
    <property type="term" value="F:oligosaccharyl transferase activity"/>
    <property type="evidence" value="ECO:0007669"/>
    <property type="project" value="InterPro"/>
</dbReference>
<evidence type="ECO:0000313" key="15">
    <source>
        <dbReference type="EMBL" id="PWV12341.1"/>
    </source>
</evidence>
<keyword evidence="11" id="KW-1133">Transmembrane helix</keyword>
<protein>
    <submittedName>
        <fullName evidence="15">Putative oligosaccharyl transferase subunit</fullName>
    </submittedName>
</protein>
<evidence type="ECO:0000256" key="11">
    <source>
        <dbReference type="ARBA" id="ARBA00022989"/>
    </source>
</evidence>
<keyword evidence="14" id="KW-0732">Signal</keyword>
<evidence type="ECO:0000256" key="12">
    <source>
        <dbReference type="ARBA" id="ARBA00023136"/>
    </source>
</evidence>
<dbReference type="PANTHER" id="PTHR13872:SF1">
    <property type="entry name" value="DOLICHYL-DIPHOSPHOOLIGOSACCHARIDE--PROTEIN GLYCOSYLTRANSFERASE SUBUNIT STT3B"/>
    <property type="match status" value="1"/>
</dbReference>
<dbReference type="GO" id="GO:0012505">
    <property type="term" value="C:endomembrane system"/>
    <property type="evidence" value="ECO:0007669"/>
    <property type="project" value="UniProtKB-SubCell"/>
</dbReference>
<feature type="chain" id="PRO_5015907626" evidence="14">
    <location>
        <begin position="25"/>
        <end position="179"/>
    </location>
</feature>
<evidence type="ECO:0000256" key="3">
    <source>
        <dbReference type="ARBA" id="ARBA00004127"/>
    </source>
</evidence>
<comment type="caution">
    <text evidence="15">The sequence shown here is derived from an EMBL/GenBank/DDBJ whole genome shotgun (WGS) entry which is preliminary data.</text>
</comment>
<evidence type="ECO:0000256" key="5">
    <source>
        <dbReference type="ARBA" id="ARBA00010810"/>
    </source>
</evidence>